<keyword evidence="1" id="KW-0805">Transcription regulation</keyword>
<dbReference type="InterPro" id="IPR000835">
    <property type="entry name" value="HTH_MarR-typ"/>
</dbReference>
<keyword evidence="2" id="KW-0238">DNA-binding</keyword>
<accession>A0A0R2M1S2</accession>
<keyword evidence="3" id="KW-0804">Transcription</keyword>
<evidence type="ECO:0000256" key="3">
    <source>
        <dbReference type="ARBA" id="ARBA00023163"/>
    </source>
</evidence>
<dbReference type="CDD" id="cd00090">
    <property type="entry name" value="HTH_ARSR"/>
    <property type="match status" value="1"/>
</dbReference>
<gene>
    <name evidence="5" type="ORF">IV64_GL001271</name>
</gene>
<evidence type="ECO:0000313" key="6">
    <source>
        <dbReference type="Proteomes" id="UP000051783"/>
    </source>
</evidence>
<dbReference type="PANTHER" id="PTHR33164">
    <property type="entry name" value="TRANSCRIPTIONAL REGULATOR, MARR FAMILY"/>
    <property type="match status" value="1"/>
</dbReference>
<dbReference type="SMART" id="SM00419">
    <property type="entry name" value="HTH_CRP"/>
    <property type="match status" value="1"/>
</dbReference>
<dbReference type="InterPro" id="IPR036388">
    <property type="entry name" value="WH-like_DNA-bd_sf"/>
</dbReference>
<dbReference type="RefSeq" id="WP_057707559.1">
    <property type="nucleotide sequence ID" value="NZ_JQCL01000098.1"/>
</dbReference>
<dbReference type="Gene3D" id="1.10.10.10">
    <property type="entry name" value="Winged helix-like DNA-binding domain superfamily/Winged helix DNA-binding domain"/>
    <property type="match status" value="1"/>
</dbReference>
<organism evidence="5 6">
    <name type="scientific">Lactiplantibacillus xiangfangensis</name>
    <dbReference type="NCBI Taxonomy" id="942150"/>
    <lineage>
        <taxon>Bacteria</taxon>
        <taxon>Bacillati</taxon>
        <taxon>Bacillota</taxon>
        <taxon>Bacilli</taxon>
        <taxon>Lactobacillales</taxon>
        <taxon>Lactobacillaceae</taxon>
        <taxon>Lactiplantibacillus</taxon>
    </lineage>
</organism>
<proteinExistence type="predicted"/>
<dbReference type="InterPro" id="IPR039422">
    <property type="entry name" value="MarR/SlyA-like"/>
</dbReference>
<dbReference type="SMART" id="SM00347">
    <property type="entry name" value="HTH_MARR"/>
    <property type="match status" value="1"/>
</dbReference>
<dbReference type="STRING" id="942150.IV64_GL001271"/>
<feature type="domain" description="HTH marR-type" evidence="4">
    <location>
        <begin position="5"/>
        <end position="145"/>
    </location>
</feature>
<dbReference type="PATRIC" id="fig|942150.3.peg.1308"/>
<dbReference type="SUPFAM" id="SSF46785">
    <property type="entry name" value="Winged helix' DNA-binding domain"/>
    <property type="match status" value="1"/>
</dbReference>
<dbReference type="InterPro" id="IPR012318">
    <property type="entry name" value="HTH_CRP"/>
</dbReference>
<protein>
    <submittedName>
        <fullName evidence="5">Transcription regulator</fullName>
    </submittedName>
</protein>
<dbReference type="PROSITE" id="PS50995">
    <property type="entry name" value="HTH_MARR_2"/>
    <property type="match status" value="1"/>
</dbReference>
<keyword evidence="6" id="KW-1185">Reference proteome</keyword>
<dbReference type="Pfam" id="PF12802">
    <property type="entry name" value="MarR_2"/>
    <property type="match status" value="1"/>
</dbReference>
<dbReference type="GO" id="GO:0003677">
    <property type="term" value="F:DNA binding"/>
    <property type="evidence" value="ECO:0007669"/>
    <property type="project" value="UniProtKB-KW"/>
</dbReference>
<evidence type="ECO:0000259" key="4">
    <source>
        <dbReference type="PROSITE" id="PS50995"/>
    </source>
</evidence>
<evidence type="ECO:0000256" key="1">
    <source>
        <dbReference type="ARBA" id="ARBA00023015"/>
    </source>
</evidence>
<comment type="caution">
    <text evidence="5">The sequence shown here is derived from an EMBL/GenBank/DDBJ whole genome shotgun (WGS) entry which is preliminary data.</text>
</comment>
<dbReference type="OrthoDB" id="3242809at2"/>
<dbReference type="InterPro" id="IPR036390">
    <property type="entry name" value="WH_DNA-bd_sf"/>
</dbReference>
<dbReference type="GO" id="GO:0003700">
    <property type="term" value="F:DNA-binding transcription factor activity"/>
    <property type="evidence" value="ECO:0007669"/>
    <property type="project" value="InterPro"/>
</dbReference>
<dbReference type="PROSITE" id="PS01117">
    <property type="entry name" value="HTH_MARR_1"/>
    <property type="match status" value="1"/>
</dbReference>
<dbReference type="InterPro" id="IPR011991">
    <property type="entry name" value="ArsR-like_HTH"/>
</dbReference>
<dbReference type="Proteomes" id="UP000051783">
    <property type="component" value="Unassembled WGS sequence"/>
</dbReference>
<dbReference type="EMBL" id="JQCL01000098">
    <property type="protein sequence ID" value="KRO07817.1"/>
    <property type="molecule type" value="Genomic_DNA"/>
</dbReference>
<dbReference type="PANTHER" id="PTHR33164:SF43">
    <property type="entry name" value="HTH-TYPE TRANSCRIPTIONAL REPRESSOR YETL"/>
    <property type="match status" value="1"/>
</dbReference>
<reference evidence="5 6" key="1">
    <citation type="journal article" date="2015" name="Genome Announc.">
        <title>Expanding the biotechnology potential of lactobacilli through comparative genomics of 213 strains and associated genera.</title>
        <authorList>
            <person name="Sun Z."/>
            <person name="Harris H.M."/>
            <person name="McCann A."/>
            <person name="Guo C."/>
            <person name="Argimon S."/>
            <person name="Zhang W."/>
            <person name="Yang X."/>
            <person name="Jeffery I.B."/>
            <person name="Cooney J.C."/>
            <person name="Kagawa T.F."/>
            <person name="Liu W."/>
            <person name="Song Y."/>
            <person name="Salvetti E."/>
            <person name="Wrobel A."/>
            <person name="Rasinkangas P."/>
            <person name="Parkhill J."/>
            <person name="Rea M.C."/>
            <person name="O'Sullivan O."/>
            <person name="Ritari J."/>
            <person name="Douillard F.P."/>
            <person name="Paul Ross R."/>
            <person name="Yang R."/>
            <person name="Briner A.E."/>
            <person name="Felis G.E."/>
            <person name="de Vos W.M."/>
            <person name="Barrangou R."/>
            <person name="Klaenhammer T.R."/>
            <person name="Caufield P.W."/>
            <person name="Cui Y."/>
            <person name="Zhang H."/>
            <person name="O'Toole P.W."/>
        </authorList>
    </citation>
    <scope>NUCLEOTIDE SEQUENCE [LARGE SCALE GENOMIC DNA]</scope>
    <source>
        <strain evidence="5 6">LMG 26013</strain>
    </source>
</reference>
<dbReference type="GO" id="GO:0006950">
    <property type="term" value="P:response to stress"/>
    <property type="evidence" value="ECO:0007669"/>
    <property type="project" value="TreeGrafter"/>
</dbReference>
<sequence length="177" mass="19748">MTTNNRDLFNSFGKLMQNRAFLMAVAHQHHFDGRGSERNGRGQVRLLQLLVDSPAGLTNAEIAEILDIRPSSVSATLSRLEDAGLIVREPSSRDKRVVIVRLSEKGQKMASHRDQGVADLADQLFGNLSDDEQAELQRLLDKVSVNAADLDVQDLMHFGHGHDWSQHPGWGRGRGWF</sequence>
<dbReference type="AlphaFoldDB" id="A0A0R2M1S2"/>
<evidence type="ECO:0000313" key="5">
    <source>
        <dbReference type="EMBL" id="KRO07817.1"/>
    </source>
</evidence>
<name>A0A0R2M1S2_9LACO</name>
<dbReference type="PRINTS" id="PR00598">
    <property type="entry name" value="HTHMARR"/>
</dbReference>
<dbReference type="InterPro" id="IPR023187">
    <property type="entry name" value="Tscrpt_reg_MarR-type_CS"/>
</dbReference>
<evidence type="ECO:0000256" key="2">
    <source>
        <dbReference type="ARBA" id="ARBA00023125"/>
    </source>
</evidence>